<gene>
    <name evidence="1" type="ORF">QE364_003273</name>
</gene>
<evidence type="ECO:0000313" key="2">
    <source>
        <dbReference type="Proteomes" id="UP001261666"/>
    </source>
</evidence>
<evidence type="ECO:0000313" key="1">
    <source>
        <dbReference type="EMBL" id="MDR6211549.1"/>
    </source>
</evidence>
<sequence length="155" mass="16359">MTTPSRRTVLRAAAWSVPAVTITAAAPAHAVSGSPQPPSAPTMLLGYDATDPTFVVISLTLASPMRAGAWLYLYDQEGATVFVRLQTPADPAWFSEPTNDGSEYVFHNTTEAAAGNYLFVIMTSWMESVGGITAVLYAPEGSEIAVAGPPEPGWI</sequence>
<reference evidence="1" key="1">
    <citation type="submission" date="2023-08" db="EMBL/GenBank/DDBJ databases">
        <title>Functional and genomic diversity of the sorghum phyllosphere microbiome.</title>
        <authorList>
            <person name="Shade A."/>
        </authorList>
    </citation>
    <scope>NUCLEOTIDE SEQUENCE</scope>
    <source>
        <strain evidence="1">SORGH_AS_0885</strain>
    </source>
</reference>
<dbReference type="EMBL" id="JAVIZJ010000009">
    <property type="protein sequence ID" value="MDR6211549.1"/>
    <property type="molecule type" value="Genomic_DNA"/>
</dbReference>
<dbReference type="Proteomes" id="UP001261666">
    <property type="component" value="Unassembled WGS sequence"/>
</dbReference>
<proteinExistence type="predicted"/>
<name>A0ACC6ILG1_9ACTN</name>
<keyword evidence="2" id="KW-1185">Reference proteome</keyword>
<organism evidence="1 2">
    <name type="scientific">Nocardioides zeae</name>
    <dbReference type="NCBI Taxonomy" id="1457234"/>
    <lineage>
        <taxon>Bacteria</taxon>
        <taxon>Bacillati</taxon>
        <taxon>Actinomycetota</taxon>
        <taxon>Actinomycetes</taxon>
        <taxon>Propionibacteriales</taxon>
        <taxon>Nocardioidaceae</taxon>
        <taxon>Nocardioides</taxon>
    </lineage>
</organism>
<protein>
    <submittedName>
        <fullName evidence="1">Uncharacterized protein</fullName>
    </submittedName>
</protein>
<comment type="caution">
    <text evidence="1">The sequence shown here is derived from an EMBL/GenBank/DDBJ whole genome shotgun (WGS) entry which is preliminary data.</text>
</comment>
<accession>A0ACC6ILG1</accession>